<feature type="transmembrane region" description="Helical" evidence="7">
    <location>
        <begin position="12"/>
        <end position="32"/>
    </location>
</feature>
<dbReference type="GO" id="GO:0043190">
    <property type="term" value="C:ATP-binding cassette (ABC) transporter complex"/>
    <property type="evidence" value="ECO:0007669"/>
    <property type="project" value="InterPro"/>
</dbReference>
<evidence type="ECO:0000256" key="2">
    <source>
        <dbReference type="ARBA" id="ARBA00008034"/>
    </source>
</evidence>
<dbReference type="OrthoDB" id="9798540at2"/>
<evidence type="ECO:0000256" key="3">
    <source>
        <dbReference type="ARBA" id="ARBA00022692"/>
    </source>
</evidence>
<feature type="transmembrane region" description="Helical" evidence="7">
    <location>
        <begin position="44"/>
        <end position="68"/>
    </location>
</feature>
<dbReference type="AlphaFoldDB" id="A0A1S6IVB1"/>
<evidence type="ECO:0000313" key="9">
    <source>
        <dbReference type="Proteomes" id="UP000189464"/>
    </source>
</evidence>
<evidence type="ECO:0000313" key="8">
    <source>
        <dbReference type="EMBL" id="AQS58707.1"/>
    </source>
</evidence>
<dbReference type="Pfam" id="PF00950">
    <property type="entry name" value="ABC-3"/>
    <property type="match status" value="1"/>
</dbReference>
<evidence type="ECO:0000256" key="6">
    <source>
        <dbReference type="RuleBase" id="RU003943"/>
    </source>
</evidence>
<dbReference type="EMBL" id="CP019698">
    <property type="protein sequence ID" value="AQS58707.1"/>
    <property type="molecule type" value="Genomic_DNA"/>
</dbReference>
<dbReference type="RefSeq" id="WP_077713686.1">
    <property type="nucleotide sequence ID" value="NZ_CP019698.1"/>
</dbReference>
<sequence>MEIFQYDFMQRAFAAGLIVGLICPLVGLFVALRRMSMISDALSHVCLAGVAAGLLSGIHPILAAAAFALSGALCIEKLRAVFKAYSEISIAIILSTGIALGAILLDLGNGFNASFSSYLFGSIVAINQTDLLIIAVTGFFILALVLLLKKELFYISFDEEGAQLSGIPVKSITITFTALTALTIATAIRVVGILLVSSLIVLPVAAAMRLAKSFREAMLLSVFLGEAAVIIGLFASFYINLAPGGAIVMTSVLILLAILAWQQLQNTLPKGKTVGQSKT</sequence>
<proteinExistence type="inferred from homology"/>
<keyword evidence="3 6" id="KW-0812">Transmembrane</keyword>
<feature type="transmembrane region" description="Helical" evidence="7">
    <location>
        <begin position="172"/>
        <end position="205"/>
    </location>
</feature>
<keyword evidence="6" id="KW-0813">Transport</keyword>
<dbReference type="PANTHER" id="PTHR30477:SF0">
    <property type="entry name" value="METAL TRANSPORT SYSTEM MEMBRANE PROTEIN TM_0125-RELATED"/>
    <property type="match status" value="1"/>
</dbReference>
<evidence type="ECO:0000256" key="7">
    <source>
        <dbReference type="SAM" id="Phobius"/>
    </source>
</evidence>
<evidence type="ECO:0000256" key="5">
    <source>
        <dbReference type="ARBA" id="ARBA00023136"/>
    </source>
</evidence>
<dbReference type="CDD" id="cd06550">
    <property type="entry name" value="TM_ABC_iron-siderophores_like"/>
    <property type="match status" value="1"/>
</dbReference>
<name>A0A1S6IVB1_9FIRM</name>
<feature type="transmembrane region" description="Helical" evidence="7">
    <location>
        <begin position="245"/>
        <end position="262"/>
    </location>
</feature>
<feature type="transmembrane region" description="Helical" evidence="7">
    <location>
        <begin position="119"/>
        <end position="148"/>
    </location>
</feature>
<organism evidence="8 9">
    <name type="scientific">Desulforamulus ferrireducens</name>
    <dbReference type="NCBI Taxonomy" id="1833852"/>
    <lineage>
        <taxon>Bacteria</taxon>
        <taxon>Bacillati</taxon>
        <taxon>Bacillota</taxon>
        <taxon>Clostridia</taxon>
        <taxon>Eubacteriales</taxon>
        <taxon>Peptococcaceae</taxon>
        <taxon>Desulforamulus</taxon>
    </lineage>
</organism>
<dbReference type="GO" id="GO:0055085">
    <property type="term" value="P:transmembrane transport"/>
    <property type="evidence" value="ECO:0007669"/>
    <property type="project" value="InterPro"/>
</dbReference>
<dbReference type="PANTHER" id="PTHR30477">
    <property type="entry name" value="ABC-TRANSPORTER METAL-BINDING PROTEIN"/>
    <property type="match status" value="1"/>
</dbReference>
<evidence type="ECO:0000256" key="4">
    <source>
        <dbReference type="ARBA" id="ARBA00022989"/>
    </source>
</evidence>
<feature type="transmembrane region" description="Helical" evidence="7">
    <location>
        <begin position="217"/>
        <end position="239"/>
    </location>
</feature>
<dbReference type="GO" id="GO:0010043">
    <property type="term" value="P:response to zinc ion"/>
    <property type="evidence" value="ECO:0007669"/>
    <property type="project" value="TreeGrafter"/>
</dbReference>
<comment type="similarity">
    <text evidence="2 6">Belongs to the ABC-3 integral membrane protein family.</text>
</comment>
<accession>A0A1S6IVB1</accession>
<dbReference type="STRING" id="1833852.B0537_06195"/>
<dbReference type="InterPro" id="IPR001626">
    <property type="entry name" value="ABC_TroCD"/>
</dbReference>
<reference evidence="8 9" key="1">
    <citation type="journal article" date="2016" name="Int. J. Syst. Evol. Microbiol.">
        <title>Desulfotomaculum ferrireducens sp. nov., a moderately thermophilic sulfate-reducing and dissimilatory Fe(III)-reducing bacterium isolated from compost.</title>
        <authorList>
            <person name="Yang G."/>
            <person name="Guo J."/>
            <person name="Zhuang L."/>
            <person name="Yuan Y."/>
            <person name="Zhou S."/>
        </authorList>
    </citation>
    <scope>NUCLEOTIDE SEQUENCE [LARGE SCALE GENOMIC DNA]</scope>
    <source>
        <strain evidence="8 9">GSS09</strain>
    </source>
</reference>
<comment type="subcellular location">
    <subcellularLocation>
        <location evidence="6">Cell membrane</location>
        <topology evidence="6">Multi-pass membrane protein</topology>
    </subcellularLocation>
    <subcellularLocation>
        <location evidence="1">Membrane</location>
        <topology evidence="1">Multi-pass membrane protein</topology>
    </subcellularLocation>
</comment>
<gene>
    <name evidence="8" type="ORF">B0537_06195</name>
</gene>
<dbReference type="InterPro" id="IPR037294">
    <property type="entry name" value="ABC_BtuC-like"/>
</dbReference>
<protein>
    <submittedName>
        <fullName evidence="8">Metal ABC transporter permease</fullName>
    </submittedName>
</protein>
<dbReference type="KEGG" id="dfg:B0537_06195"/>
<dbReference type="SUPFAM" id="SSF81345">
    <property type="entry name" value="ABC transporter involved in vitamin B12 uptake, BtuC"/>
    <property type="match status" value="1"/>
</dbReference>
<feature type="transmembrane region" description="Helical" evidence="7">
    <location>
        <begin position="88"/>
        <end position="107"/>
    </location>
</feature>
<keyword evidence="4 7" id="KW-1133">Transmembrane helix</keyword>
<dbReference type="Proteomes" id="UP000189464">
    <property type="component" value="Chromosome"/>
</dbReference>
<keyword evidence="9" id="KW-1185">Reference proteome</keyword>
<evidence type="ECO:0000256" key="1">
    <source>
        <dbReference type="ARBA" id="ARBA00004141"/>
    </source>
</evidence>
<dbReference type="Gene3D" id="1.10.3470.10">
    <property type="entry name" value="ABC transporter involved in vitamin B12 uptake, BtuC"/>
    <property type="match status" value="1"/>
</dbReference>
<keyword evidence="5 7" id="KW-0472">Membrane</keyword>